<protein>
    <submittedName>
        <fullName evidence="4">Lsr2 family protein</fullName>
    </submittedName>
</protein>
<evidence type="ECO:0000259" key="3">
    <source>
        <dbReference type="Pfam" id="PF23359"/>
    </source>
</evidence>
<proteinExistence type="predicted"/>
<reference evidence="4 5" key="1">
    <citation type="journal article" date="2019" name="Int. J. Syst. Evol. Microbiol.">
        <title>The Global Catalogue of Microorganisms (GCM) 10K type strain sequencing project: providing services to taxonomists for standard genome sequencing and annotation.</title>
        <authorList>
            <consortium name="The Broad Institute Genomics Platform"/>
            <consortium name="The Broad Institute Genome Sequencing Center for Infectious Disease"/>
            <person name="Wu L."/>
            <person name="Ma J."/>
        </authorList>
    </citation>
    <scope>NUCLEOTIDE SEQUENCE [LARGE SCALE GENOMIC DNA]</scope>
    <source>
        <strain evidence="4 5">JCM 14545</strain>
    </source>
</reference>
<accession>A0ABN2Q1P5</accession>
<dbReference type="EMBL" id="BAAANN010000001">
    <property type="protein sequence ID" value="GAA1938901.1"/>
    <property type="molecule type" value="Genomic_DNA"/>
</dbReference>
<sequence length="106" mass="11805">MAKQVTILLRDDMDGSEAVRTTTFALDGRSYEIDLSEHNDAELRGALERFVNAARRTGPKVVTASNPAQRARTRAIRQWAADNGYDIAERGRLSSEIVSRYEAAHV</sequence>
<feature type="domain" description="Lsr2 DNA-binding" evidence="3">
    <location>
        <begin position="69"/>
        <end position="104"/>
    </location>
</feature>
<dbReference type="Proteomes" id="UP001501116">
    <property type="component" value="Unassembled WGS sequence"/>
</dbReference>
<evidence type="ECO:0000259" key="2">
    <source>
        <dbReference type="Pfam" id="PF11774"/>
    </source>
</evidence>
<evidence type="ECO:0000313" key="4">
    <source>
        <dbReference type="EMBL" id="GAA1938901.1"/>
    </source>
</evidence>
<comment type="caution">
    <text evidence="4">The sequence shown here is derived from an EMBL/GenBank/DDBJ whole genome shotgun (WGS) entry which is preliminary data.</text>
</comment>
<dbReference type="Gene3D" id="4.10.320.10">
    <property type="entry name" value="E3-binding domain"/>
    <property type="match status" value="1"/>
</dbReference>
<dbReference type="Gene3D" id="3.30.60.230">
    <property type="entry name" value="Lsr2, dimerization domain"/>
    <property type="match status" value="1"/>
</dbReference>
<dbReference type="InterPro" id="IPR036625">
    <property type="entry name" value="E3-bd_dom_sf"/>
</dbReference>
<feature type="domain" description="Lsr2 dimerization" evidence="2">
    <location>
        <begin position="1"/>
        <end position="58"/>
    </location>
</feature>
<keyword evidence="5" id="KW-1185">Reference proteome</keyword>
<dbReference type="InterPro" id="IPR024412">
    <property type="entry name" value="Lsr2_dim_dom"/>
</dbReference>
<evidence type="ECO:0000313" key="5">
    <source>
        <dbReference type="Proteomes" id="UP001501116"/>
    </source>
</evidence>
<dbReference type="InterPro" id="IPR055370">
    <property type="entry name" value="Lsr2_DNA-bd"/>
</dbReference>
<name>A0ABN2Q1P5_9PSEU</name>
<gene>
    <name evidence="4" type="ORF">GCM10009754_02420</name>
</gene>
<dbReference type="Pfam" id="PF23359">
    <property type="entry name" value="Lsr2_DNA-bd"/>
    <property type="match status" value="1"/>
</dbReference>
<dbReference type="InterPro" id="IPR042261">
    <property type="entry name" value="Lsr2-like_dimerization"/>
</dbReference>
<dbReference type="Pfam" id="PF11774">
    <property type="entry name" value="Lsr2"/>
    <property type="match status" value="1"/>
</dbReference>
<keyword evidence="1" id="KW-0238">DNA-binding</keyword>
<dbReference type="RefSeq" id="WP_344412357.1">
    <property type="nucleotide sequence ID" value="NZ_BAAANN010000001.1"/>
</dbReference>
<evidence type="ECO:0000256" key="1">
    <source>
        <dbReference type="ARBA" id="ARBA00023125"/>
    </source>
</evidence>
<organism evidence="4 5">
    <name type="scientific">Amycolatopsis minnesotensis</name>
    <dbReference type="NCBI Taxonomy" id="337894"/>
    <lineage>
        <taxon>Bacteria</taxon>
        <taxon>Bacillati</taxon>
        <taxon>Actinomycetota</taxon>
        <taxon>Actinomycetes</taxon>
        <taxon>Pseudonocardiales</taxon>
        <taxon>Pseudonocardiaceae</taxon>
        <taxon>Amycolatopsis</taxon>
    </lineage>
</organism>